<dbReference type="InterPro" id="IPR000182">
    <property type="entry name" value="GNAT_dom"/>
</dbReference>
<dbReference type="PROSITE" id="PS51186">
    <property type="entry name" value="GNAT"/>
    <property type="match status" value="1"/>
</dbReference>
<dbReference type="PANTHER" id="PTHR43792:SF16">
    <property type="entry name" value="N-ACETYLTRANSFERASE DOMAIN-CONTAINING PROTEIN"/>
    <property type="match status" value="1"/>
</dbReference>
<organism evidence="2 3">
    <name type="scientific">Amycolatopsis mongoliensis</name>
    <dbReference type="NCBI Taxonomy" id="715475"/>
    <lineage>
        <taxon>Bacteria</taxon>
        <taxon>Bacillati</taxon>
        <taxon>Actinomycetota</taxon>
        <taxon>Actinomycetes</taxon>
        <taxon>Pseudonocardiales</taxon>
        <taxon>Pseudonocardiaceae</taxon>
        <taxon>Amycolatopsis</taxon>
    </lineage>
</organism>
<dbReference type="RefSeq" id="WP_286000259.1">
    <property type="nucleotide sequence ID" value="NZ_CP127295.1"/>
</dbReference>
<keyword evidence="3" id="KW-1185">Reference proteome</keyword>
<feature type="domain" description="N-acetyltransferase" evidence="1">
    <location>
        <begin position="9"/>
        <end position="178"/>
    </location>
</feature>
<name>A0A9Y2JSK5_9PSEU</name>
<dbReference type="GO" id="GO:0016747">
    <property type="term" value="F:acyltransferase activity, transferring groups other than amino-acyl groups"/>
    <property type="evidence" value="ECO:0007669"/>
    <property type="project" value="InterPro"/>
</dbReference>
<dbReference type="EMBL" id="CP127295">
    <property type="protein sequence ID" value="WIY03913.1"/>
    <property type="molecule type" value="Genomic_DNA"/>
</dbReference>
<evidence type="ECO:0000313" key="2">
    <source>
        <dbReference type="EMBL" id="WIY03913.1"/>
    </source>
</evidence>
<dbReference type="Gene3D" id="3.40.630.30">
    <property type="match status" value="1"/>
</dbReference>
<evidence type="ECO:0000313" key="3">
    <source>
        <dbReference type="Proteomes" id="UP001239397"/>
    </source>
</evidence>
<dbReference type="InterPro" id="IPR016181">
    <property type="entry name" value="Acyl_CoA_acyltransferase"/>
</dbReference>
<dbReference type="InterPro" id="IPR051531">
    <property type="entry name" value="N-acetyltransferase"/>
</dbReference>
<gene>
    <name evidence="2" type="ORF">QRX60_08695</name>
</gene>
<dbReference type="SUPFAM" id="SSF55729">
    <property type="entry name" value="Acyl-CoA N-acyltransferases (Nat)"/>
    <property type="match status" value="1"/>
</dbReference>
<dbReference type="KEGG" id="amog:QRX60_08695"/>
<proteinExistence type="predicted"/>
<dbReference type="AlphaFoldDB" id="A0A9Y2JSK5"/>
<reference evidence="2 3" key="1">
    <citation type="submission" date="2023-06" db="EMBL/GenBank/DDBJ databases">
        <authorList>
            <person name="Oyuntsetseg B."/>
            <person name="Kim S.B."/>
        </authorList>
    </citation>
    <scope>NUCLEOTIDE SEQUENCE [LARGE SCALE GENOMIC DNA]</scope>
    <source>
        <strain evidence="2 3">4-36</strain>
    </source>
</reference>
<accession>A0A9Y2JSK5</accession>
<protein>
    <submittedName>
        <fullName evidence="2">GNAT family N-acetyltransferase</fullName>
    </submittedName>
</protein>
<dbReference type="Proteomes" id="UP001239397">
    <property type="component" value="Chromosome"/>
</dbReference>
<dbReference type="Pfam" id="PF13302">
    <property type="entry name" value="Acetyltransf_3"/>
    <property type="match status" value="1"/>
</dbReference>
<sequence length="204" mass="22739">MPTLHTPRLTLVPLVDEHLELEYELDSDPEVMRYLTGRAATRAEVERAHRRRIAAAPGFGFWMGFAGDDFVGWWILRPPHGPDQPDVEGEAELGYRLLRRQWRRGYAREGSRELIRYGFEVLGLDRIFAQTMAVNSPSRATMASAGLTFARAFTSAADHDDPIDGAEQGEVEYEITRKTWLEQAGQLACPPAGSTTAAARPPAT</sequence>
<dbReference type="PANTHER" id="PTHR43792">
    <property type="entry name" value="GNAT FAMILY, PUTATIVE (AFU_ORTHOLOGUE AFUA_3G00765)-RELATED-RELATED"/>
    <property type="match status" value="1"/>
</dbReference>
<evidence type="ECO:0000259" key="1">
    <source>
        <dbReference type="PROSITE" id="PS51186"/>
    </source>
</evidence>